<dbReference type="FunFam" id="3.40.50.2300:FF:000001">
    <property type="entry name" value="DNA-binding response regulator PhoB"/>
    <property type="match status" value="1"/>
</dbReference>
<evidence type="ECO:0000313" key="11">
    <source>
        <dbReference type="Proteomes" id="UP000256845"/>
    </source>
</evidence>
<dbReference type="CDD" id="cd17574">
    <property type="entry name" value="REC_OmpR"/>
    <property type="match status" value="1"/>
</dbReference>
<dbReference type="GO" id="GO:0000156">
    <property type="term" value="F:phosphorelay response regulator activity"/>
    <property type="evidence" value="ECO:0007669"/>
    <property type="project" value="TreeGrafter"/>
</dbReference>
<dbReference type="OrthoDB" id="9784252at2"/>
<evidence type="ECO:0000256" key="1">
    <source>
        <dbReference type="ARBA" id="ARBA00022553"/>
    </source>
</evidence>
<dbReference type="Gene3D" id="6.10.250.690">
    <property type="match status" value="1"/>
</dbReference>
<keyword evidence="11" id="KW-1185">Reference proteome</keyword>
<dbReference type="CDD" id="cd00383">
    <property type="entry name" value="trans_reg_C"/>
    <property type="match status" value="1"/>
</dbReference>
<evidence type="ECO:0000256" key="4">
    <source>
        <dbReference type="ARBA" id="ARBA00023125"/>
    </source>
</evidence>
<evidence type="ECO:0000256" key="7">
    <source>
        <dbReference type="PROSITE-ProRule" id="PRU01091"/>
    </source>
</evidence>
<dbReference type="PROSITE" id="PS51755">
    <property type="entry name" value="OMPR_PHOB"/>
    <property type="match status" value="1"/>
</dbReference>
<accession>A0A3D9HY18</accession>
<dbReference type="Gene3D" id="3.40.50.2300">
    <property type="match status" value="1"/>
</dbReference>
<keyword evidence="3" id="KW-0805">Transcription regulation</keyword>
<comment type="caution">
    <text evidence="10">The sequence shown here is derived from an EMBL/GenBank/DDBJ whole genome shotgun (WGS) entry which is preliminary data.</text>
</comment>
<dbReference type="GO" id="GO:0005829">
    <property type="term" value="C:cytosol"/>
    <property type="evidence" value="ECO:0007669"/>
    <property type="project" value="TreeGrafter"/>
</dbReference>
<sequence>MMDEVHILVVDDDTEIRDLLQRFLSKEGFRVTTAADTQEAREKMRAFQFDLMVVDVMMPGESGLEFTRSLRANSAVPILMLTAMTETEARIEGLQAGADDYLPKPFEPLELVLRIQSILRRAQPASDDVEQADTIRLGNAEFDLTREMLLRGDLPVKLTTTETALLKALATAAGRIMSREELTETCQIDGGDRTVDVQVTRLRRKIEEDPKVPRYLHTVRGRGYVLRPDG</sequence>
<dbReference type="PANTHER" id="PTHR48111">
    <property type="entry name" value="REGULATOR OF RPOS"/>
    <property type="match status" value="1"/>
</dbReference>
<reference evidence="10 11" key="1">
    <citation type="submission" date="2018-07" db="EMBL/GenBank/DDBJ databases">
        <title>Genomic Encyclopedia of Type Strains, Phase III (KMG-III): the genomes of soil and plant-associated and newly described type strains.</title>
        <authorList>
            <person name="Whitman W."/>
        </authorList>
    </citation>
    <scope>NUCLEOTIDE SEQUENCE [LARGE SCALE GENOMIC DNA]</scope>
    <source>
        <strain evidence="10 11">CECT 8488</strain>
    </source>
</reference>
<feature type="modified residue" description="4-aspartylphosphate" evidence="6">
    <location>
        <position position="55"/>
    </location>
</feature>
<dbReference type="RefSeq" id="WP_115935374.1">
    <property type="nucleotide sequence ID" value="NZ_QRDW01000001.1"/>
</dbReference>
<dbReference type="GO" id="GO:0000976">
    <property type="term" value="F:transcription cis-regulatory region binding"/>
    <property type="evidence" value="ECO:0007669"/>
    <property type="project" value="TreeGrafter"/>
</dbReference>
<evidence type="ECO:0000313" key="10">
    <source>
        <dbReference type="EMBL" id="RED54309.1"/>
    </source>
</evidence>
<feature type="domain" description="Response regulatory" evidence="8">
    <location>
        <begin position="6"/>
        <end position="119"/>
    </location>
</feature>
<dbReference type="InterPro" id="IPR011006">
    <property type="entry name" value="CheY-like_superfamily"/>
</dbReference>
<dbReference type="PROSITE" id="PS50110">
    <property type="entry name" value="RESPONSE_REGULATORY"/>
    <property type="match status" value="1"/>
</dbReference>
<dbReference type="InterPro" id="IPR001789">
    <property type="entry name" value="Sig_transdc_resp-reg_receiver"/>
</dbReference>
<dbReference type="InterPro" id="IPR036388">
    <property type="entry name" value="WH-like_DNA-bd_sf"/>
</dbReference>
<dbReference type="InterPro" id="IPR001867">
    <property type="entry name" value="OmpR/PhoB-type_DNA-bd"/>
</dbReference>
<evidence type="ECO:0000259" key="8">
    <source>
        <dbReference type="PROSITE" id="PS50110"/>
    </source>
</evidence>
<organism evidence="10 11">
    <name type="scientific">Aestuariispira insulae</name>
    <dbReference type="NCBI Taxonomy" id="1461337"/>
    <lineage>
        <taxon>Bacteria</taxon>
        <taxon>Pseudomonadati</taxon>
        <taxon>Pseudomonadota</taxon>
        <taxon>Alphaproteobacteria</taxon>
        <taxon>Rhodospirillales</taxon>
        <taxon>Kiloniellaceae</taxon>
        <taxon>Aestuariispira</taxon>
    </lineage>
</organism>
<evidence type="ECO:0000259" key="9">
    <source>
        <dbReference type="PROSITE" id="PS51755"/>
    </source>
</evidence>
<dbReference type="SMART" id="SM00448">
    <property type="entry name" value="REC"/>
    <property type="match status" value="1"/>
</dbReference>
<feature type="domain" description="OmpR/PhoB-type" evidence="9">
    <location>
        <begin position="132"/>
        <end position="228"/>
    </location>
</feature>
<dbReference type="SMART" id="SM00862">
    <property type="entry name" value="Trans_reg_C"/>
    <property type="match status" value="1"/>
</dbReference>
<evidence type="ECO:0000256" key="3">
    <source>
        <dbReference type="ARBA" id="ARBA00023015"/>
    </source>
</evidence>
<dbReference type="Gene3D" id="1.10.10.10">
    <property type="entry name" value="Winged helix-like DNA-binding domain superfamily/Winged helix DNA-binding domain"/>
    <property type="match status" value="1"/>
</dbReference>
<evidence type="ECO:0000256" key="5">
    <source>
        <dbReference type="ARBA" id="ARBA00023163"/>
    </source>
</evidence>
<protein>
    <submittedName>
        <fullName evidence="10">Winged helix family two component transcriptional regulator</fullName>
    </submittedName>
</protein>
<dbReference type="EMBL" id="QRDW01000001">
    <property type="protein sequence ID" value="RED54309.1"/>
    <property type="molecule type" value="Genomic_DNA"/>
</dbReference>
<gene>
    <name evidence="10" type="ORF">DFP90_1011112</name>
</gene>
<dbReference type="InterPro" id="IPR039420">
    <property type="entry name" value="WalR-like"/>
</dbReference>
<keyword evidence="4 7" id="KW-0238">DNA-binding</keyword>
<dbReference type="GO" id="GO:0032993">
    <property type="term" value="C:protein-DNA complex"/>
    <property type="evidence" value="ECO:0007669"/>
    <property type="project" value="TreeGrafter"/>
</dbReference>
<dbReference type="PANTHER" id="PTHR48111:SF4">
    <property type="entry name" value="DNA-BINDING DUAL TRANSCRIPTIONAL REGULATOR OMPR"/>
    <property type="match status" value="1"/>
</dbReference>
<dbReference type="GO" id="GO:0006355">
    <property type="term" value="P:regulation of DNA-templated transcription"/>
    <property type="evidence" value="ECO:0007669"/>
    <property type="project" value="InterPro"/>
</dbReference>
<keyword evidence="5" id="KW-0804">Transcription</keyword>
<proteinExistence type="predicted"/>
<evidence type="ECO:0000256" key="2">
    <source>
        <dbReference type="ARBA" id="ARBA00023012"/>
    </source>
</evidence>
<dbReference type="AlphaFoldDB" id="A0A3D9HY18"/>
<dbReference type="Proteomes" id="UP000256845">
    <property type="component" value="Unassembled WGS sequence"/>
</dbReference>
<dbReference type="Pfam" id="PF00072">
    <property type="entry name" value="Response_reg"/>
    <property type="match status" value="1"/>
</dbReference>
<name>A0A3D9HY18_9PROT</name>
<keyword evidence="1 6" id="KW-0597">Phosphoprotein</keyword>
<keyword evidence="2" id="KW-0902">Two-component regulatory system</keyword>
<evidence type="ECO:0000256" key="6">
    <source>
        <dbReference type="PROSITE-ProRule" id="PRU00169"/>
    </source>
</evidence>
<dbReference type="SUPFAM" id="SSF52172">
    <property type="entry name" value="CheY-like"/>
    <property type="match status" value="1"/>
</dbReference>
<feature type="DNA-binding region" description="OmpR/PhoB-type" evidence="7">
    <location>
        <begin position="132"/>
        <end position="228"/>
    </location>
</feature>
<dbReference type="Pfam" id="PF00486">
    <property type="entry name" value="Trans_reg_C"/>
    <property type="match status" value="1"/>
</dbReference>